<feature type="compositionally biased region" description="Low complexity" evidence="5">
    <location>
        <begin position="1695"/>
        <end position="1714"/>
    </location>
</feature>
<dbReference type="SMART" id="SM00248">
    <property type="entry name" value="ANK"/>
    <property type="match status" value="13"/>
</dbReference>
<protein>
    <recommendedName>
        <fullName evidence="10">DUF676 domain-containing protein</fullName>
    </recommendedName>
</protein>
<feature type="repeat" description="ANK" evidence="4">
    <location>
        <begin position="1340"/>
        <end position="1372"/>
    </location>
</feature>
<proteinExistence type="inferred from homology"/>
<dbReference type="Proteomes" id="UP001446871">
    <property type="component" value="Unassembled WGS sequence"/>
</dbReference>
<dbReference type="InterPro" id="IPR056884">
    <property type="entry name" value="NPHP3-like_N"/>
</dbReference>
<dbReference type="Gene3D" id="3.40.50.1820">
    <property type="entry name" value="alpha/beta hydrolase"/>
    <property type="match status" value="1"/>
</dbReference>
<feature type="compositionally biased region" description="Acidic residues" evidence="5">
    <location>
        <begin position="787"/>
        <end position="843"/>
    </location>
</feature>
<evidence type="ECO:0000256" key="1">
    <source>
        <dbReference type="ARBA" id="ARBA00007920"/>
    </source>
</evidence>
<feature type="repeat" description="ANK" evidence="4">
    <location>
        <begin position="1240"/>
        <end position="1272"/>
    </location>
</feature>
<dbReference type="InterPro" id="IPR002110">
    <property type="entry name" value="Ankyrin_rpt"/>
</dbReference>
<gene>
    <name evidence="8" type="ORF">PG996_016080</name>
</gene>
<dbReference type="InterPro" id="IPR051165">
    <property type="entry name" value="Multifunctional_ANK_Repeat"/>
</dbReference>
<dbReference type="Pfam" id="PF12796">
    <property type="entry name" value="Ank_2"/>
    <property type="match status" value="3"/>
</dbReference>
<evidence type="ECO:0000259" key="6">
    <source>
        <dbReference type="Pfam" id="PF05057"/>
    </source>
</evidence>
<comment type="caution">
    <text evidence="8">The sequence shown here is derived from an EMBL/GenBank/DDBJ whole genome shotgun (WGS) entry which is preliminary data.</text>
</comment>
<dbReference type="InterPro" id="IPR029058">
    <property type="entry name" value="AB_hydrolase_fold"/>
</dbReference>
<dbReference type="PROSITE" id="PS50297">
    <property type="entry name" value="ANK_REP_REGION"/>
    <property type="match status" value="6"/>
</dbReference>
<keyword evidence="9" id="KW-1185">Reference proteome</keyword>
<dbReference type="SUPFAM" id="SSF48403">
    <property type="entry name" value="Ankyrin repeat"/>
    <property type="match status" value="2"/>
</dbReference>
<feature type="compositionally biased region" description="Low complexity" evidence="5">
    <location>
        <begin position="372"/>
        <end position="382"/>
    </location>
</feature>
<dbReference type="EMBL" id="JAQQWM010000009">
    <property type="protein sequence ID" value="KAK8048016.1"/>
    <property type="molecule type" value="Genomic_DNA"/>
</dbReference>
<feature type="repeat" description="ANK" evidence="4">
    <location>
        <begin position="948"/>
        <end position="976"/>
    </location>
</feature>
<feature type="region of interest" description="Disordered" evidence="5">
    <location>
        <begin position="1"/>
        <end position="22"/>
    </location>
</feature>
<dbReference type="Gene3D" id="3.40.50.300">
    <property type="entry name" value="P-loop containing nucleotide triphosphate hydrolases"/>
    <property type="match status" value="1"/>
</dbReference>
<dbReference type="InterPro" id="IPR027417">
    <property type="entry name" value="P-loop_NTPase"/>
</dbReference>
<feature type="repeat" description="ANK" evidence="4">
    <location>
        <begin position="1273"/>
        <end position="1305"/>
    </location>
</feature>
<feature type="domain" description="DUF676" evidence="6">
    <location>
        <begin position="48"/>
        <end position="196"/>
    </location>
</feature>
<reference evidence="8 9" key="1">
    <citation type="submission" date="2023-01" db="EMBL/GenBank/DDBJ databases">
        <title>Analysis of 21 Apiospora genomes using comparative genomics revels a genus with tremendous synthesis potential of carbohydrate active enzymes and secondary metabolites.</title>
        <authorList>
            <person name="Sorensen T."/>
        </authorList>
    </citation>
    <scope>NUCLEOTIDE SEQUENCE [LARGE SCALE GENOMIC DNA]</scope>
    <source>
        <strain evidence="8 9">CBS 83171</strain>
    </source>
</reference>
<sequence>MADIKRKGTVRRPNAGGSKPKKDISIVKQGIKQLYPESDAFVPEIDIVFVPGLGAHPEECWETKDFKWPTDSLAKDFPKSRILLYMYESVWQGALQVEQFMDNIAMGLLVGVAASREKKHARRPIVFIGHSMGGLVIAKAVTIADSYRKKFPIMFEAIAATIFFGTPFKGAAAAETASMFASAAEKLSQATSSELLEFMKPGNPQLRDLVDEFTHLVGNISPGIAVTCFYEERNTDLTSLAKLPGVFGSIPLPAKFAKFVTRESACLEVAFKIGLAANHRDLVKFASAQESHFLLVRHEIKDRINAAPPTVKNRMNAVRDVDPELNAKIDDALEGPFMAGKRKQLAETFSPSSWITKEPEYIAWLATESNNSNNNNTSSAAEGEQENTIKPGDCLWVRGPEGRGKTSASMAVINDYEQREAAVNKQQGQDPVLMAYFFCEPSQYFCTAEDVLKSIIRQLIKQQRTLAPYAKSFIKKAKGDKAQAQITIENLWQTLQDMLTDTFIGSKVIFVLNNLHVLPENSASTTKLMGFLKTELSDMTDMGSRRVATRWFITSREAHCVGQALRVEGVRLVDLEDDKYGNQVQIALKRIAKSKVESLVLEKKYNKALAYFVSSLIGKRAQNTQWIEISCVQLYELGPAESDLKVRRVLETMPQDLRQLLNNAWRQVFLASGDENDKIKEMLRALVLTYDDPTEQELGVLAGLCSSEEEKEELHHLIEMCKPLIFMGHDGTVSFMNVVVKSHLLENAKDLLGMSTEEIRWQHGVLALRCFDHVNEVFDIDINLESAPEEDEEAAENENGSEQDDGEHSDNGSQDDADDDDEGSDDGTEDTESDCSSEEEHDPEVDKVRDLAMPYTVKHWLRHASKATYDIAEDLSVEEDFWNPDSRIRRRWLIEYHRLTNSLENEFNTADVKNWTALHIVSAVGFQDLVAALIRNGHEGEISQQDGLENTPLHLAACFGRTKIAQELLNKGAPIDDGIEISTQTPLHMAALGGHVDVMKILILRGANPNATANDIGPVVNAAISSGNREAVKLLVGEGVSLTVDPDRNLDPPLALAALLSDLSMFEYLAEQAADRLPAEEYSKALVKSAEAGRVDVFNKLLNEFAHEPRYFQEALDAAVREWNWDVAKVLLDKQPGLDCNNLFHTAATVNERQDDLLGVAWVYSEGASRRRRYGNALTAAAYDGTADIVNLLLEAGADLHDPAGWPLQTAAAQGHRDLVLEFLERGADVNAFTENPNFAAGTTLQGACEAGRLDIVQLLFEYGADPDLGGGDEGPPIIAATKHAEADIMRLLVEKGAELNIRGGWDDSTPLTNAANSMYKAEVEVLLHAGADINLTDKEGDTALTVACMHDDDETVRVLLDHGADMLHANQFGKTALQIALEKEATDCLQILVERTEKLFAALKTAMEGGNMAVASVVRSVEASKQGLGYGNGGVASDEPKQQDDHSNAQDAIAGVSNAERRRPGMLEQVSEELKSALGTQISLYQQFSPGHSDNQQDDNKAATPPSATQPPRFSSQAGPGWQQWPGSPGLQDSPPLHSDGNQAQQPVDVPAGLSIPSPPIRRKPAPVAPSPPPSLAPGRPPKQYAPQQPQQSPPSSSQPFMAYNPNASPPPPSSASYFPSQQSGTPPPIAPKPAEYTTQAQSNGGGYYSHNPGAGSGSNGYPSRHGSPSQPQQQQRQSSYYPVGQNPYSGWDAAQQQQQQPQQQQRPQGAPQRTSMLDRARLMSNEFLRR</sequence>
<feature type="repeat" description="ANK" evidence="4">
    <location>
        <begin position="1207"/>
        <end position="1235"/>
    </location>
</feature>
<feature type="domain" description="Nephrocystin 3-like N-terminal" evidence="7">
    <location>
        <begin position="393"/>
        <end position="556"/>
    </location>
</feature>
<feature type="compositionally biased region" description="Low complexity" evidence="5">
    <location>
        <begin position="1588"/>
        <end position="1608"/>
    </location>
</feature>
<feature type="region of interest" description="Disordered" evidence="5">
    <location>
        <begin position="787"/>
        <end position="849"/>
    </location>
</feature>
<dbReference type="InterPro" id="IPR036770">
    <property type="entry name" value="Ankyrin_rpt-contain_sf"/>
</dbReference>
<feature type="compositionally biased region" description="Basic and acidic residues" evidence="5">
    <location>
        <begin position="1718"/>
        <end position="1732"/>
    </location>
</feature>
<dbReference type="Pfam" id="PF24883">
    <property type="entry name" value="NPHP3_N"/>
    <property type="match status" value="1"/>
</dbReference>
<evidence type="ECO:0000313" key="9">
    <source>
        <dbReference type="Proteomes" id="UP001446871"/>
    </source>
</evidence>
<organism evidence="8 9">
    <name type="scientific">Apiospora saccharicola</name>
    <dbReference type="NCBI Taxonomy" id="335842"/>
    <lineage>
        <taxon>Eukaryota</taxon>
        <taxon>Fungi</taxon>
        <taxon>Dikarya</taxon>
        <taxon>Ascomycota</taxon>
        <taxon>Pezizomycotina</taxon>
        <taxon>Sordariomycetes</taxon>
        <taxon>Xylariomycetidae</taxon>
        <taxon>Amphisphaeriales</taxon>
        <taxon>Apiosporaceae</taxon>
        <taxon>Apiospora</taxon>
    </lineage>
</organism>
<dbReference type="PROSITE" id="PS50088">
    <property type="entry name" value="ANK_REPEAT"/>
    <property type="match status" value="7"/>
</dbReference>
<dbReference type="Gene3D" id="1.25.40.20">
    <property type="entry name" value="Ankyrin repeat-containing domain"/>
    <property type="match status" value="3"/>
</dbReference>
<dbReference type="PANTHER" id="PTHR24123:SF33">
    <property type="entry name" value="PROTEIN HOS4"/>
    <property type="match status" value="1"/>
</dbReference>
<evidence type="ECO:0000259" key="7">
    <source>
        <dbReference type="Pfam" id="PF24883"/>
    </source>
</evidence>
<evidence type="ECO:0000313" key="8">
    <source>
        <dbReference type="EMBL" id="KAK8048016.1"/>
    </source>
</evidence>
<evidence type="ECO:0008006" key="10">
    <source>
        <dbReference type="Google" id="ProtNLM"/>
    </source>
</evidence>
<feature type="region of interest" description="Disordered" evidence="5">
    <location>
        <begin position="372"/>
        <end position="394"/>
    </location>
</feature>
<evidence type="ECO:0000256" key="2">
    <source>
        <dbReference type="ARBA" id="ARBA00022737"/>
    </source>
</evidence>
<keyword evidence="2" id="KW-0677">Repeat</keyword>
<feature type="repeat" description="ANK" evidence="4">
    <location>
        <begin position="1307"/>
        <end position="1339"/>
    </location>
</feature>
<feature type="compositionally biased region" description="Low complexity" evidence="5">
    <location>
        <begin position="1669"/>
        <end position="1681"/>
    </location>
</feature>
<accession>A0ABR1TMY8</accession>
<name>A0ABR1TMY8_9PEZI</name>
<feature type="compositionally biased region" description="Low complexity" evidence="5">
    <location>
        <begin position="1517"/>
        <end position="1531"/>
    </location>
</feature>
<dbReference type="PANTHER" id="PTHR24123">
    <property type="entry name" value="ANKYRIN REPEAT-CONTAINING"/>
    <property type="match status" value="1"/>
</dbReference>
<keyword evidence="3 4" id="KW-0040">ANK repeat</keyword>
<dbReference type="InterPro" id="IPR007751">
    <property type="entry name" value="DUF676_lipase-like"/>
</dbReference>
<dbReference type="Pfam" id="PF05057">
    <property type="entry name" value="DUF676"/>
    <property type="match status" value="1"/>
</dbReference>
<evidence type="ECO:0000256" key="5">
    <source>
        <dbReference type="SAM" id="MobiDB-lite"/>
    </source>
</evidence>
<evidence type="ECO:0000256" key="4">
    <source>
        <dbReference type="PROSITE-ProRule" id="PRU00023"/>
    </source>
</evidence>
<feature type="region of interest" description="Disordered" evidence="5">
    <location>
        <begin position="1489"/>
        <end position="1732"/>
    </location>
</feature>
<evidence type="ECO:0000256" key="3">
    <source>
        <dbReference type="ARBA" id="ARBA00023043"/>
    </source>
</evidence>
<feature type="repeat" description="ANK" evidence="4">
    <location>
        <begin position="982"/>
        <end position="1014"/>
    </location>
</feature>
<dbReference type="SUPFAM" id="SSF53474">
    <property type="entry name" value="alpha/beta-Hydrolases"/>
    <property type="match status" value="1"/>
</dbReference>
<feature type="compositionally biased region" description="Low complexity" evidence="5">
    <location>
        <begin position="1616"/>
        <end position="1625"/>
    </location>
</feature>
<feature type="compositionally biased region" description="Polar residues" evidence="5">
    <location>
        <begin position="1507"/>
        <end position="1516"/>
    </location>
</feature>
<dbReference type="PRINTS" id="PR01415">
    <property type="entry name" value="ANKYRIN"/>
</dbReference>
<comment type="similarity">
    <text evidence="1">Belongs to the putative lipase ROG1 family.</text>
</comment>
<feature type="compositionally biased region" description="Pro residues" evidence="5">
    <location>
        <begin position="1568"/>
        <end position="1582"/>
    </location>
</feature>